<dbReference type="AlphaFoldDB" id="A0A0F9FJJ6"/>
<reference evidence="2" key="1">
    <citation type="journal article" date="2015" name="Nature">
        <title>Complex archaea that bridge the gap between prokaryotes and eukaryotes.</title>
        <authorList>
            <person name="Spang A."/>
            <person name="Saw J.H."/>
            <person name="Jorgensen S.L."/>
            <person name="Zaremba-Niedzwiedzka K."/>
            <person name="Martijn J."/>
            <person name="Lind A.E."/>
            <person name="van Eijk R."/>
            <person name="Schleper C."/>
            <person name="Guy L."/>
            <person name="Ettema T.J."/>
        </authorList>
    </citation>
    <scope>NUCLEOTIDE SEQUENCE</scope>
</reference>
<accession>A0A0F9FJJ6</accession>
<proteinExistence type="predicted"/>
<dbReference type="EMBL" id="LAZR01021078">
    <property type="protein sequence ID" value="KKL86564.1"/>
    <property type="molecule type" value="Genomic_DNA"/>
</dbReference>
<comment type="caution">
    <text evidence="2">The sequence shown here is derived from an EMBL/GenBank/DDBJ whole genome shotgun (WGS) entry which is preliminary data.</text>
</comment>
<feature type="region of interest" description="Disordered" evidence="1">
    <location>
        <begin position="101"/>
        <end position="140"/>
    </location>
</feature>
<evidence type="ECO:0000256" key="1">
    <source>
        <dbReference type="SAM" id="MobiDB-lite"/>
    </source>
</evidence>
<evidence type="ECO:0000313" key="2">
    <source>
        <dbReference type="EMBL" id="KKL86564.1"/>
    </source>
</evidence>
<sequence length="237" mass="27289">MQKFRVKNWKRFQHYKNRTPPWIKFHNSTLDDYAFRALPDYAKAHLMCIWLLASRYQNDIPADPDFIREMIGAKSAVDLNILEQAGFIEIDQRCSKPLAARKQRATPEAEGEIEAEIEAEEDRGSYEPLSSGDDAPKNSTRENAETMMAMWNELASRYPCLPVVERLTDQRQEALDKIEISGHCLGNNDRGWVANFDFLLQPSSLTKLLEGNYDDRRVITHSPLTLAALEERADRED</sequence>
<organism evidence="2">
    <name type="scientific">marine sediment metagenome</name>
    <dbReference type="NCBI Taxonomy" id="412755"/>
    <lineage>
        <taxon>unclassified sequences</taxon>
        <taxon>metagenomes</taxon>
        <taxon>ecological metagenomes</taxon>
    </lineage>
</organism>
<evidence type="ECO:0008006" key="3">
    <source>
        <dbReference type="Google" id="ProtNLM"/>
    </source>
</evidence>
<name>A0A0F9FJJ6_9ZZZZ</name>
<feature type="compositionally biased region" description="Acidic residues" evidence="1">
    <location>
        <begin position="109"/>
        <end position="121"/>
    </location>
</feature>
<protein>
    <recommendedName>
        <fullName evidence="3">DUF1376 domain-containing protein</fullName>
    </recommendedName>
</protein>
<gene>
    <name evidence="2" type="ORF">LCGC14_1943480</name>
</gene>